<comment type="caution">
    <text evidence="1">The sequence shown here is derived from an EMBL/GenBank/DDBJ whole genome shotgun (WGS) entry which is preliminary data.</text>
</comment>
<keyword evidence="2" id="KW-1185">Reference proteome</keyword>
<protein>
    <submittedName>
        <fullName evidence="1">Uncharacterized protein</fullName>
    </submittedName>
</protein>
<evidence type="ECO:0000313" key="2">
    <source>
        <dbReference type="Proteomes" id="UP000298663"/>
    </source>
</evidence>
<sequence>MTFEVLSGYTVCLQVLDCFVNRSETSALFRSGRGFRGALDPTRLRCLLNCAASSSPHLAAVCPRGAERTQKHHKDRTKTPFGLLLIELFRFD</sequence>
<reference evidence="1 2" key="1">
    <citation type="journal article" date="2015" name="Genome Biol.">
        <title>Comparative genomics of Steinernema reveals deeply conserved gene regulatory networks.</title>
        <authorList>
            <person name="Dillman A.R."/>
            <person name="Macchietto M."/>
            <person name="Porter C.F."/>
            <person name="Rogers A."/>
            <person name="Williams B."/>
            <person name="Antoshechkin I."/>
            <person name="Lee M.M."/>
            <person name="Goodwin Z."/>
            <person name="Lu X."/>
            <person name="Lewis E.E."/>
            <person name="Goodrich-Blair H."/>
            <person name="Stock S.P."/>
            <person name="Adams B.J."/>
            <person name="Sternberg P.W."/>
            <person name="Mortazavi A."/>
        </authorList>
    </citation>
    <scope>NUCLEOTIDE SEQUENCE [LARGE SCALE GENOMIC DNA]</scope>
    <source>
        <strain evidence="1 2">ALL</strain>
    </source>
</reference>
<gene>
    <name evidence="1" type="ORF">L596_002643</name>
</gene>
<dbReference type="EMBL" id="AZBU02000001">
    <property type="protein sequence ID" value="TMS35192.1"/>
    <property type="molecule type" value="Genomic_DNA"/>
</dbReference>
<organism evidence="1 2">
    <name type="scientific">Steinernema carpocapsae</name>
    <name type="common">Entomopathogenic nematode</name>
    <dbReference type="NCBI Taxonomy" id="34508"/>
    <lineage>
        <taxon>Eukaryota</taxon>
        <taxon>Metazoa</taxon>
        <taxon>Ecdysozoa</taxon>
        <taxon>Nematoda</taxon>
        <taxon>Chromadorea</taxon>
        <taxon>Rhabditida</taxon>
        <taxon>Tylenchina</taxon>
        <taxon>Panagrolaimomorpha</taxon>
        <taxon>Strongyloidoidea</taxon>
        <taxon>Steinernematidae</taxon>
        <taxon>Steinernema</taxon>
    </lineage>
</organism>
<evidence type="ECO:0000313" key="1">
    <source>
        <dbReference type="EMBL" id="TMS35192.1"/>
    </source>
</evidence>
<accession>A0A4U8UQ48</accession>
<dbReference type="Proteomes" id="UP000298663">
    <property type="component" value="Unassembled WGS sequence"/>
</dbReference>
<reference evidence="1 2" key="2">
    <citation type="journal article" date="2019" name="G3 (Bethesda)">
        <title>Hybrid Assembly of the Genome of the Entomopathogenic Nematode Steinernema carpocapsae Identifies the X-Chromosome.</title>
        <authorList>
            <person name="Serra L."/>
            <person name="Macchietto M."/>
            <person name="Macias-Munoz A."/>
            <person name="McGill C.J."/>
            <person name="Rodriguez I.M."/>
            <person name="Rodriguez B."/>
            <person name="Murad R."/>
            <person name="Mortazavi A."/>
        </authorList>
    </citation>
    <scope>NUCLEOTIDE SEQUENCE [LARGE SCALE GENOMIC DNA]</scope>
    <source>
        <strain evidence="1 2">ALL</strain>
    </source>
</reference>
<proteinExistence type="predicted"/>
<dbReference type="AlphaFoldDB" id="A0A4U8UQ48"/>
<name>A0A4U8UQ48_STECR</name>